<dbReference type="InterPro" id="IPR043502">
    <property type="entry name" value="DNA/RNA_pol_sf"/>
</dbReference>
<sequence length="592" mass="67252">MQQSLFEQHFTQAKLGKAPIIFKLQAANGLEIPYTSYAVLDLELEGAKIPGRGIVIVKDEHCTHPLIIGMNVVTACWTVFFFFKCPRGSVPPPQTLQRQRVWRDAFATCRHIEATMTEDGMLGYVRPASRRVIKIPPKSEVLVWGRARMSLGGKDYCALIEALPETCSVRVARTLAVIRNGRVPVRVFNPHPYCLMLDQYQKLGKLSRVDEADVHGACDLNLSLEGDCVVGVTLVNAAVDEEDQKLPIGVSELSNRPDLSEQQQEELRALLLKWQKVFAQHNEDFGRTDLVQHRIHTGDAPPIRERHRPLPPAMYKEMKSLLSGMLEKGVIKESCSPWAAPIVLVRKKDGSWRFCVDYRKLNAITHKDAFPLPRIEETLTSLTRAEWFSTLDLASGYWQVEMDTQDQEKTAFTTPLGLYEFEHMPFGLCNAPATFQRLQQCLNGQLSESLLVYLDDLIIYSPDFSSHLQQLDEVFNKLWRHGLKLRLDKCKLLQKEVKFLGHVVDQKGVSPDPDKISAVKDWPIPTTVRQVRAFLGLAGYYRRFISGFAKIARPLNQLLTGIPADKKSQIRKMPVIMVWEQSWPRSNKGKNE</sequence>
<dbReference type="InterPro" id="IPR043128">
    <property type="entry name" value="Rev_trsase/Diguanyl_cyclase"/>
</dbReference>
<dbReference type="AlphaFoldDB" id="A0A8P4GE52"/>
<protein>
    <recommendedName>
        <fullName evidence="2">ribonuclease H</fullName>
        <ecNumber evidence="2">3.1.26.4</ecNumber>
    </recommendedName>
</protein>
<name>A0A8P4GE52_DICLA</name>
<dbReference type="GO" id="GO:0008233">
    <property type="term" value="F:peptidase activity"/>
    <property type="evidence" value="ECO:0007669"/>
    <property type="project" value="UniProtKB-KW"/>
</dbReference>
<keyword evidence="7" id="KW-0255">Endonuclease</keyword>
<dbReference type="Ensembl" id="ENSDLAT00005085061.1">
    <property type="protein sequence ID" value="ENSDLAP00005076182.1"/>
    <property type="gene ID" value="ENSDLAG00005032572.1"/>
</dbReference>
<feature type="domain" description="Reverse transcriptase" evidence="10">
    <location>
        <begin position="326"/>
        <end position="504"/>
    </location>
</feature>
<evidence type="ECO:0000256" key="1">
    <source>
        <dbReference type="ARBA" id="ARBA00010879"/>
    </source>
</evidence>
<evidence type="ECO:0000256" key="5">
    <source>
        <dbReference type="ARBA" id="ARBA00022695"/>
    </source>
</evidence>
<dbReference type="FunFam" id="3.10.10.10:FF:000007">
    <property type="entry name" value="Retrovirus-related Pol polyprotein from transposon 17.6-like Protein"/>
    <property type="match status" value="1"/>
</dbReference>
<dbReference type="PROSITE" id="PS50878">
    <property type="entry name" value="RT_POL"/>
    <property type="match status" value="1"/>
</dbReference>
<dbReference type="SUPFAM" id="SSF56672">
    <property type="entry name" value="DNA/RNA polymerases"/>
    <property type="match status" value="1"/>
</dbReference>
<proteinExistence type="inferred from homology"/>
<dbReference type="Gene3D" id="3.30.70.270">
    <property type="match status" value="2"/>
</dbReference>
<dbReference type="CDD" id="cd01647">
    <property type="entry name" value="RT_LTR"/>
    <property type="match status" value="1"/>
</dbReference>
<evidence type="ECO:0000313" key="12">
    <source>
        <dbReference type="Proteomes" id="UP000694389"/>
    </source>
</evidence>
<dbReference type="PANTHER" id="PTHR37984:SF5">
    <property type="entry name" value="PROTEIN NYNRIN-LIKE"/>
    <property type="match status" value="1"/>
</dbReference>
<evidence type="ECO:0000259" key="10">
    <source>
        <dbReference type="PROSITE" id="PS50878"/>
    </source>
</evidence>
<evidence type="ECO:0000256" key="2">
    <source>
        <dbReference type="ARBA" id="ARBA00012180"/>
    </source>
</evidence>
<dbReference type="GeneTree" id="ENSGT00940000165177"/>
<accession>A0A8P4GE52</accession>
<evidence type="ECO:0000256" key="8">
    <source>
        <dbReference type="ARBA" id="ARBA00022801"/>
    </source>
</evidence>
<dbReference type="InterPro" id="IPR000477">
    <property type="entry name" value="RT_dom"/>
</dbReference>
<comment type="similarity">
    <text evidence="1">Belongs to the beta type-B retroviral polymerase family. HERV class-II K(HML-2) pol subfamily.</text>
</comment>
<reference evidence="11" key="2">
    <citation type="submission" date="2025-09" db="UniProtKB">
        <authorList>
            <consortium name="Ensembl"/>
        </authorList>
    </citation>
    <scope>IDENTIFICATION</scope>
</reference>
<keyword evidence="12" id="KW-1185">Reference proteome</keyword>
<dbReference type="Pfam" id="PF00078">
    <property type="entry name" value="RVT_1"/>
    <property type="match status" value="1"/>
</dbReference>
<dbReference type="FunFam" id="3.10.10.10:FF:000002">
    <property type="entry name" value="Retrovirus-related Pol polyprotein from transposon 17.6-like protein"/>
    <property type="match status" value="1"/>
</dbReference>
<dbReference type="EC" id="3.1.26.4" evidence="2"/>
<keyword evidence="8" id="KW-0378">Hydrolase</keyword>
<dbReference type="GO" id="GO:0006508">
    <property type="term" value="P:proteolysis"/>
    <property type="evidence" value="ECO:0007669"/>
    <property type="project" value="UniProtKB-KW"/>
</dbReference>
<reference evidence="11" key="1">
    <citation type="submission" date="2025-08" db="UniProtKB">
        <authorList>
            <consortium name="Ensembl"/>
        </authorList>
    </citation>
    <scope>IDENTIFICATION</scope>
</reference>
<evidence type="ECO:0000256" key="3">
    <source>
        <dbReference type="ARBA" id="ARBA00022670"/>
    </source>
</evidence>
<evidence type="ECO:0000256" key="9">
    <source>
        <dbReference type="ARBA" id="ARBA00022918"/>
    </source>
</evidence>
<organism evidence="11 12">
    <name type="scientific">Dicentrarchus labrax</name>
    <name type="common">European seabass</name>
    <name type="synonym">Morone labrax</name>
    <dbReference type="NCBI Taxonomy" id="13489"/>
    <lineage>
        <taxon>Eukaryota</taxon>
        <taxon>Metazoa</taxon>
        <taxon>Chordata</taxon>
        <taxon>Craniata</taxon>
        <taxon>Vertebrata</taxon>
        <taxon>Euteleostomi</taxon>
        <taxon>Actinopterygii</taxon>
        <taxon>Neopterygii</taxon>
        <taxon>Teleostei</taxon>
        <taxon>Neoteleostei</taxon>
        <taxon>Acanthomorphata</taxon>
        <taxon>Eupercaria</taxon>
        <taxon>Moronidae</taxon>
        <taxon>Dicentrarchus</taxon>
    </lineage>
</organism>
<dbReference type="Gene3D" id="3.10.10.10">
    <property type="entry name" value="HIV Type 1 Reverse Transcriptase, subunit A, domain 1"/>
    <property type="match status" value="1"/>
</dbReference>
<evidence type="ECO:0000256" key="7">
    <source>
        <dbReference type="ARBA" id="ARBA00022759"/>
    </source>
</evidence>
<dbReference type="PANTHER" id="PTHR37984">
    <property type="entry name" value="PROTEIN CBG26694"/>
    <property type="match status" value="1"/>
</dbReference>
<dbReference type="Proteomes" id="UP000694389">
    <property type="component" value="Unassembled WGS sequence"/>
</dbReference>
<dbReference type="GO" id="GO:0003964">
    <property type="term" value="F:RNA-directed DNA polymerase activity"/>
    <property type="evidence" value="ECO:0007669"/>
    <property type="project" value="UniProtKB-KW"/>
</dbReference>
<keyword evidence="5" id="KW-0548">Nucleotidyltransferase</keyword>
<dbReference type="InterPro" id="IPR050951">
    <property type="entry name" value="Retrovirus_Pol_polyprotein"/>
</dbReference>
<evidence type="ECO:0000313" key="11">
    <source>
        <dbReference type="Ensembl" id="ENSDLAP00005076182.1"/>
    </source>
</evidence>
<keyword evidence="3" id="KW-0645">Protease</keyword>
<dbReference type="GO" id="GO:0004523">
    <property type="term" value="F:RNA-DNA hybrid ribonuclease activity"/>
    <property type="evidence" value="ECO:0007669"/>
    <property type="project" value="UniProtKB-EC"/>
</dbReference>
<evidence type="ECO:0000256" key="6">
    <source>
        <dbReference type="ARBA" id="ARBA00022722"/>
    </source>
</evidence>
<keyword evidence="9" id="KW-0695">RNA-directed DNA polymerase</keyword>
<keyword evidence="4" id="KW-0808">Transferase</keyword>
<keyword evidence="6" id="KW-0540">Nuclease</keyword>
<evidence type="ECO:0000256" key="4">
    <source>
        <dbReference type="ARBA" id="ARBA00022679"/>
    </source>
</evidence>